<comment type="caution">
    <text evidence="2">The sequence shown here is derived from an EMBL/GenBank/DDBJ whole genome shotgun (WGS) entry which is preliminary data.</text>
</comment>
<organism evidence="2 3">
    <name type="scientific">Pontibacter oryzae</name>
    <dbReference type="NCBI Taxonomy" id="2304593"/>
    <lineage>
        <taxon>Bacteria</taxon>
        <taxon>Pseudomonadati</taxon>
        <taxon>Bacteroidota</taxon>
        <taxon>Cytophagia</taxon>
        <taxon>Cytophagales</taxon>
        <taxon>Hymenobacteraceae</taxon>
        <taxon>Pontibacter</taxon>
    </lineage>
</organism>
<gene>
    <name evidence="2" type="ORF">D1627_02710</name>
</gene>
<evidence type="ECO:0000259" key="1">
    <source>
        <dbReference type="Pfam" id="PF00535"/>
    </source>
</evidence>
<dbReference type="Gene3D" id="3.90.550.10">
    <property type="entry name" value="Spore Coat Polysaccharide Biosynthesis Protein SpsA, Chain A"/>
    <property type="match status" value="1"/>
</dbReference>
<dbReference type="GO" id="GO:0016758">
    <property type="term" value="F:hexosyltransferase activity"/>
    <property type="evidence" value="ECO:0007669"/>
    <property type="project" value="UniProtKB-ARBA"/>
</dbReference>
<proteinExistence type="predicted"/>
<dbReference type="InterPro" id="IPR029044">
    <property type="entry name" value="Nucleotide-diphossugar_trans"/>
</dbReference>
<evidence type="ECO:0000313" key="3">
    <source>
        <dbReference type="Proteomes" id="UP000266005"/>
    </source>
</evidence>
<protein>
    <submittedName>
        <fullName evidence="2">Glycosyltransferase</fullName>
    </submittedName>
</protein>
<evidence type="ECO:0000313" key="2">
    <source>
        <dbReference type="EMBL" id="RIJ42777.1"/>
    </source>
</evidence>
<accession>A0A399SLE9</accession>
<dbReference type="RefSeq" id="WP_119430659.1">
    <property type="nucleotide sequence ID" value="NZ_QWGE01000001.1"/>
</dbReference>
<dbReference type="SUPFAM" id="SSF53448">
    <property type="entry name" value="Nucleotide-diphospho-sugar transferases"/>
    <property type="match status" value="1"/>
</dbReference>
<reference evidence="3" key="1">
    <citation type="submission" date="2018-08" db="EMBL/GenBank/DDBJ databases">
        <title>Mucilaginibacter sp. MYSH2.</title>
        <authorList>
            <person name="Seo T."/>
        </authorList>
    </citation>
    <scope>NUCLEOTIDE SEQUENCE [LARGE SCALE GENOMIC DNA]</scope>
    <source>
        <strain evidence="3">KIRAN</strain>
    </source>
</reference>
<dbReference type="OrthoDB" id="199095at2"/>
<dbReference type="PANTHER" id="PTHR22916">
    <property type="entry name" value="GLYCOSYLTRANSFERASE"/>
    <property type="match status" value="1"/>
</dbReference>
<keyword evidence="2" id="KW-0808">Transferase</keyword>
<dbReference type="AlphaFoldDB" id="A0A399SLE9"/>
<dbReference type="Pfam" id="PF00535">
    <property type="entry name" value="Glycos_transf_2"/>
    <property type="match status" value="1"/>
</dbReference>
<dbReference type="InterPro" id="IPR001173">
    <property type="entry name" value="Glyco_trans_2-like"/>
</dbReference>
<name>A0A399SLE9_9BACT</name>
<dbReference type="Proteomes" id="UP000266005">
    <property type="component" value="Unassembled WGS sequence"/>
</dbReference>
<sequence length="301" mass="34993">MNRIKQVSVCIITYNHKNFIAQAIEGALNQVTNGSIEIIIGDDCSTDGTSDICLYYADKYKDKIKYYRSPTNIGMVGNWIDTIKKCEGKYIALCEGDDYWIDKYKLQKQVQFLNEHNDYVIAFHDCRIVDEYNKIVKEERLGQKCKKILSSENIISGQLIPTNTVLFRNGLIEEYPDTIKDVPNVDIFIFALLGQYGKAKFVEGIAHSAYRVHSGGVWSLQNEKYKQLQILKTYEKLLLVIDQKYKNLIKTKIFARKVFLSKNEKDVVSIIKSYIKSYRYFNLSAKLLKSWVVTHYKIIRR</sequence>
<dbReference type="EMBL" id="QWGE01000001">
    <property type="protein sequence ID" value="RIJ42777.1"/>
    <property type="molecule type" value="Genomic_DNA"/>
</dbReference>
<keyword evidence="3" id="KW-1185">Reference proteome</keyword>
<dbReference type="PANTHER" id="PTHR22916:SF3">
    <property type="entry name" value="UDP-GLCNAC:BETAGAL BETA-1,3-N-ACETYLGLUCOSAMINYLTRANSFERASE-LIKE PROTEIN 1"/>
    <property type="match status" value="1"/>
</dbReference>
<feature type="domain" description="Glycosyltransferase 2-like" evidence="1">
    <location>
        <begin position="8"/>
        <end position="169"/>
    </location>
</feature>